<dbReference type="Proteomes" id="UP001594288">
    <property type="component" value="Unassembled WGS sequence"/>
</dbReference>
<evidence type="ECO:0000313" key="2">
    <source>
        <dbReference type="Proteomes" id="UP001594288"/>
    </source>
</evidence>
<dbReference type="EMBL" id="JBHPEI010000126">
    <property type="protein sequence ID" value="MFC1800348.1"/>
    <property type="molecule type" value="Genomic_DNA"/>
</dbReference>
<reference evidence="1 2" key="1">
    <citation type="submission" date="2024-09" db="EMBL/GenBank/DDBJ databases">
        <authorList>
            <person name="D'Angelo T."/>
        </authorList>
    </citation>
    <scope>NUCLEOTIDE SEQUENCE [LARGE SCALE GENOMIC DNA]</scope>
    <source>
        <strain evidence="1">SAG AM-311-F02</strain>
    </source>
</reference>
<organism evidence="1 2">
    <name type="scientific">Eiseniibacteriota bacterium</name>
    <dbReference type="NCBI Taxonomy" id="2212470"/>
    <lineage>
        <taxon>Bacteria</taxon>
        <taxon>Candidatus Eiseniibacteriota</taxon>
    </lineage>
</organism>
<name>A0ABV6YQK1_UNCEI</name>
<evidence type="ECO:0000313" key="1">
    <source>
        <dbReference type="EMBL" id="MFC1800348.1"/>
    </source>
</evidence>
<evidence type="ECO:0008006" key="3">
    <source>
        <dbReference type="Google" id="ProtNLM"/>
    </source>
</evidence>
<keyword evidence="2" id="KW-1185">Reference proteome</keyword>
<gene>
    <name evidence="1" type="ORF">ACFL2Z_05545</name>
</gene>
<sequence length="567" mass="65645">LYVQADWVNFSRNPTSAAGDDSTANLITLYGEVRESYGGYDVIVTPGVAYQADEAGLTGGFVEGLISSSTLRLRGTYEDYASDYVNLYRPQSVVGPVGNALRLDASFDVRSDIRLTGEWSGVSGQAGEGESSPDDRSGQLGFLFHRQYWPGWQFTYQDFKTDSDGGPLKRRIFSNRVDYRLPEQVSKRIRIMDLRLEALMRSGSQSASVIQSDEQDFMRGQVRVRAAISDQFQTSLFYRRNDLDDISPGQPSSPMTRAERMLLSLSYEEWRLLQVNLNIENTLDQGFHRGSSLRDCELNQFSQLNLRMSPGQAWQKLTPLYFEFNVNRSLRGSGIANGNTGSWVWRFARHDGDSMEDSRLSRRYYLRNEFRPSPRWYINSFIEWDRQETAESKSSGSSRFWRWSEKVDLKIGYRTHLNIGYQQQSEDLGYQRINRRYEPSAWIEYRLTSDLQNTLYGLYRRGDSEDGLIKDITDYWEARYDLVWRTMHLPVVRRMQLRQTLSASRTTTEGYNPEQSVMLSSNTSLDLYPLHSTVLRFRFDLARYLDQLVSGNDYTRMAFDLRLTLTF</sequence>
<proteinExistence type="predicted"/>
<protein>
    <recommendedName>
        <fullName evidence="3">TIGR03016 family PEP-CTERM system-associated outer membrane protein</fullName>
    </recommendedName>
</protein>
<comment type="caution">
    <text evidence="1">The sequence shown here is derived from an EMBL/GenBank/DDBJ whole genome shotgun (WGS) entry which is preliminary data.</text>
</comment>
<accession>A0ABV6YQK1</accession>
<feature type="non-terminal residue" evidence="1">
    <location>
        <position position="1"/>
    </location>
</feature>